<dbReference type="EMBL" id="CAJOBC010001362">
    <property type="protein sequence ID" value="CAF3674035.1"/>
    <property type="molecule type" value="Genomic_DNA"/>
</dbReference>
<dbReference type="AlphaFoldDB" id="A0A813YUX4"/>
<dbReference type="EMBL" id="CAJNOQ010001362">
    <property type="protein sequence ID" value="CAF0889433.1"/>
    <property type="molecule type" value="Genomic_DNA"/>
</dbReference>
<accession>A0A813YUX4</accession>
<dbReference type="Proteomes" id="UP000681722">
    <property type="component" value="Unassembled WGS sequence"/>
</dbReference>
<keyword evidence="12" id="KW-1185">Reference proteome</keyword>
<dbReference type="EMBL" id="CAJOBA010005003">
    <property type="protein sequence ID" value="CAF3730020.1"/>
    <property type="molecule type" value="Genomic_DNA"/>
</dbReference>
<evidence type="ECO:0000259" key="7">
    <source>
        <dbReference type="PROSITE" id="PS50158"/>
    </source>
</evidence>
<evidence type="ECO:0000313" key="8">
    <source>
        <dbReference type="EMBL" id="CAF0889433.1"/>
    </source>
</evidence>
<evidence type="ECO:0000313" key="10">
    <source>
        <dbReference type="EMBL" id="CAF3674035.1"/>
    </source>
</evidence>
<dbReference type="PANTHER" id="PTHR46242:SF1">
    <property type="entry name" value="ZINC FINGER CCHC DOMAIN-CONTAINING PROTEIN 9"/>
    <property type="match status" value="1"/>
</dbReference>
<dbReference type="EMBL" id="CAJNOK010004998">
    <property type="protein sequence ID" value="CAF0956900.1"/>
    <property type="molecule type" value="Genomic_DNA"/>
</dbReference>
<name>A0A813YUX4_9BILA</name>
<dbReference type="Pfam" id="PF00098">
    <property type="entry name" value="zf-CCHC"/>
    <property type="match status" value="3"/>
</dbReference>
<feature type="region of interest" description="Disordered" evidence="6">
    <location>
        <begin position="1"/>
        <end position="64"/>
    </location>
</feature>
<reference evidence="8" key="1">
    <citation type="submission" date="2021-02" db="EMBL/GenBank/DDBJ databases">
        <authorList>
            <person name="Nowell W R."/>
        </authorList>
    </citation>
    <scope>NUCLEOTIDE SEQUENCE</scope>
</reference>
<dbReference type="Proteomes" id="UP000677228">
    <property type="component" value="Unassembled WGS sequence"/>
</dbReference>
<feature type="compositionally biased region" description="Polar residues" evidence="6">
    <location>
        <begin position="27"/>
        <end position="40"/>
    </location>
</feature>
<dbReference type="SMART" id="SM00343">
    <property type="entry name" value="ZnF_C2HC"/>
    <property type="match status" value="4"/>
</dbReference>
<evidence type="ECO:0000256" key="5">
    <source>
        <dbReference type="PROSITE-ProRule" id="PRU00047"/>
    </source>
</evidence>
<evidence type="ECO:0000256" key="3">
    <source>
        <dbReference type="ARBA" id="ARBA00022771"/>
    </source>
</evidence>
<dbReference type="InterPro" id="IPR042246">
    <property type="entry name" value="ZCCHC9"/>
</dbReference>
<keyword evidence="3 5" id="KW-0863">Zinc-finger</keyword>
<dbReference type="InterPro" id="IPR036875">
    <property type="entry name" value="Znf_CCHC_sf"/>
</dbReference>
<dbReference type="Gene3D" id="4.10.60.10">
    <property type="entry name" value="Zinc finger, CCHC-type"/>
    <property type="match status" value="2"/>
</dbReference>
<organism evidence="8 12">
    <name type="scientific">Didymodactylos carnosus</name>
    <dbReference type="NCBI Taxonomy" id="1234261"/>
    <lineage>
        <taxon>Eukaryota</taxon>
        <taxon>Metazoa</taxon>
        <taxon>Spiralia</taxon>
        <taxon>Gnathifera</taxon>
        <taxon>Rotifera</taxon>
        <taxon>Eurotatoria</taxon>
        <taxon>Bdelloidea</taxon>
        <taxon>Philodinida</taxon>
        <taxon>Philodinidae</taxon>
        <taxon>Didymodactylos</taxon>
    </lineage>
</organism>
<dbReference type="GO" id="GO:0005730">
    <property type="term" value="C:nucleolus"/>
    <property type="evidence" value="ECO:0007669"/>
    <property type="project" value="TreeGrafter"/>
</dbReference>
<gene>
    <name evidence="8" type="ORF">GPM918_LOCUS8041</name>
    <name evidence="9" type="ORF">OVA965_LOCUS12430</name>
    <name evidence="10" type="ORF">SRO942_LOCUS8041</name>
    <name evidence="11" type="ORF">TMI583_LOCUS12434</name>
</gene>
<dbReference type="SUPFAM" id="SSF57756">
    <property type="entry name" value="Retrovirus zinc finger-like domains"/>
    <property type="match status" value="2"/>
</dbReference>
<dbReference type="Proteomes" id="UP000663829">
    <property type="component" value="Unassembled WGS sequence"/>
</dbReference>
<dbReference type="Proteomes" id="UP000682733">
    <property type="component" value="Unassembled WGS sequence"/>
</dbReference>
<evidence type="ECO:0000256" key="2">
    <source>
        <dbReference type="ARBA" id="ARBA00022737"/>
    </source>
</evidence>
<evidence type="ECO:0000313" key="12">
    <source>
        <dbReference type="Proteomes" id="UP000663829"/>
    </source>
</evidence>
<dbReference type="InterPro" id="IPR001878">
    <property type="entry name" value="Znf_CCHC"/>
</dbReference>
<evidence type="ECO:0000256" key="6">
    <source>
        <dbReference type="SAM" id="MobiDB-lite"/>
    </source>
</evidence>
<sequence length="259" mass="29936">MTRIAKQKNRLSQQQKTEDATPWEEMNQMNDIHTSEVINSSDKHNNKVDKRTHNMKQTKKQKHRTEINPEFKEILLNQLKTGNLTNDEYRRRIKSESRRLERKQKRDMAKVCFRCRQSGHSMNDCTEPIEAVEIDNQIKIGTGICYKCGSTEHRVKNCRVKGESYAYATCFICGQTGHWSKLCPKNPNGIYPNGGCCKQCGSVQHFKRDCPILLKKQGIEDELLTCLTQATNNIDDESNLTVQSVESKPQKKKQKVVKF</sequence>
<feature type="domain" description="CCHC-type" evidence="7">
    <location>
        <begin position="112"/>
        <end position="127"/>
    </location>
</feature>
<dbReference type="OrthoDB" id="3863715at2759"/>
<evidence type="ECO:0000313" key="9">
    <source>
        <dbReference type="EMBL" id="CAF0956900.1"/>
    </source>
</evidence>
<protein>
    <recommendedName>
        <fullName evidence="7">CCHC-type domain-containing protein</fullName>
    </recommendedName>
</protein>
<dbReference type="PROSITE" id="PS50158">
    <property type="entry name" value="ZF_CCHC"/>
    <property type="match status" value="4"/>
</dbReference>
<evidence type="ECO:0000256" key="1">
    <source>
        <dbReference type="ARBA" id="ARBA00022723"/>
    </source>
</evidence>
<feature type="compositionally biased region" description="Basic and acidic residues" evidence="6">
    <location>
        <begin position="41"/>
        <end position="52"/>
    </location>
</feature>
<keyword evidence="4" id="KW-0862">Zinc</keyword>
<feature type="compositionally biased region" description="Basic residues" evidence="6">
    <location>
        <begin position="53"/>
        <end position="63"/>
    </location>
</feature>
<dbReference type="FunFam" id="4.10.60.10:FF:000091">
    <property type="entry name" value="Zinc finger CCHC-type-containing 9"/>
    <property type="match status" value="1"/>
</dbReference>
<dbReference type="GO" id="GO:0008270">
    <property type="term" value="F:zinc ion binding"/>
    <property type="evidence" value="ECO:0007669"/>
    <property type="project" value="UniProtKB-KW"/>
</dbReference>
<feature type="domain" description="CCHC-type" evidence="7">
    <location>
        <begin position="145"/>
        <end position="159"/>
    </location>
</feature>
<evidence type="ECO:0000256" key="4">
    <source>
        <dbReference type="ARBA" id="ARBA00022833"/>
    </source>
</evidence>
<evidence type="ECO:0000313" key="11">
    <source>
        <dbReference type="EMBL" id="CAF3730020.1"/>
    </source>
</evidence>
<keyword evidence="2" id="KW-0677">Repeat</keyword>
<dbReference type="PANTHER" id="PTHR46242">
    <property type="entry name" value="ZINC FINGER CCHC DOMAIN-CONTAINING PROTEIN 9 ZCCHC9"/>
    <property type="match status" value="1"/>
</dbReference>
<dbReference type="GO" id="GO:0003676">
    <property type="term" value="F:nucleic acid binding"/>
    <property type="evidence" value="ECO:0007669"/>
    <property type="project" value="InterPro"/>
</dbReference>
<feature type="domain" description="CCHC-type" evidence="7">
    <location>
        <begin position="197"/>
        <end position="211"/>
    </location>
</feature>
<proteinExistence type="predicted"/>
<feature type="domain" description="CCHC-type" evidence="7">
    <location>
        <begin position="170"/>
        <end position="185"/>
    </location>
</feature>
<comment type="caution">
    <text evidence="8">The sequence shown here is derived from an EMBL/GenBank/DDBJ whole genome shotgun (WGS) entry which is preliminary data.</text>
</comment>
<keyword evidence="1" id="KW-0479">Metal-binding</keyword>